<dbReference type="Pfam" id="PF01546">
    <property type="entry name" value="Peptidase_M20"/>
    <property type="match status" value="1"/>
</dbReference>
<evidence type="ECO:0000313" key="13">
    <source>
        <dbReference type="Proteomes" id="UP001152759"/>
    </source>
</evidence>
<protein>
    <recommendedName>
        <fullName evidence="3">N-acyl-aliphatic-L-amino acid amidohydrolase</fullName>
        <ecNumber evidence="3">3.5.1.14</ecNumber>
    </recommendedName>
    <alternativeName>
        <fullName evidence="8">N-acyl-L-amino-acid amidohydrolase</fullName>
    </alternativeName>
</protein>
<feature type="binding site" evidence="10">
    <location>
        <position position="79"/>
    </location>
    <ligand>
        <name>Zn(2+)</name>
        <dbReference type="ChEBI" id="CHEBI:29105"/>
        <label>1</label>
    </ligand>
</feature>
<dbReference type="InterPro" id="IPR010159">
    <property type="entry name" value="N-acyl_aa_amidohydrolase"/>
</dbReference>
<feature type="binding site" evidence="10">
    <location>
        <position position="174"/>
    </location>
    <ligand>
        <name>Zn(2+)</name>
        <dbReference type="ChEBI" id="CHEBI:29105"/>
        <label>1</label>
    </ligand>
</feature>
<dbReference type="EC" id="3.5.1.14" evidence="3"/>
<dbReference type="PROSITE" id="PS00759">
    <property type="entry name" value="ARGE_DAPE_CPG2_2"/>
    <property type="match status" value="1"/>
</dbReference>
<keyword evidence="7 10" id="KW-0862">Zinc</keyword>
<keyword evidence="5 10" id="KW-0479">Metal-binding</keyword>
<dbReference type="CDD" id="cd05646">
    <property type="entry name" value="M20_AcylaseI_like"/>
    <property type="match status" value="1"/>
</dbReference>
<dbReference type="InterPro" id="IPR002933">
    <property type="entry name" value="Peptidase_M20"/>
</dbReference>
<dbReference type="KEGG" id="btab:109043553"/>
<evidence type="ECO:0000256" key="5">
    <source>
        <dbReference type="ARBA" id="ARBA00022723"/>
    </source>
</evidence>
<dbReference type="PANTHER" id="PTHR45892:SF1">
    <property type="entry name" value="AMINOACYLASE-1"/>
    <property type="match status" value="1"/>
</dbReference>
<keyword evidence="6" id="KW-0378">Hydrolase</keyword>
<dbReference type="Gene3D" id="3.30.70.360">
    <property type="match status" value="1"/>
</dbReference>
<dbReference type="GO" id="GO:0004046">
    <property type="term" value="F:aminoacylase activity"/>
    <property type="evidence" value="ECO:0007669"/>
    <property type="project" value="UniProtKB-EC"/>
</dbReference>
<feature type="active site" description="Proton acceptor" evidence="9">
    <location>
        <position position="146"/>
    </location>
</feature>
<evidence type="ECO:0000256" key="10">
    <source>
        <dbReference type="PIRSR" id="PIRSR036696-2"/>
    </source>
</evidence>
<evidence type="ECO:0000256" key="8">
    <source>
        <dbReference type="ARBA" id="ARBA00029656"/>
    </source>
</evidence>
<organism evidence="12 13">
    <name type="scientific">Bemisia tabaci</name>
    <name type="common">Sweetpotato whitefly</name>
    <name type="synonym">Aleurodes tabaci</name>
    <dbReference type="NCBI Taxonomy" id="7038"/>
    <lineage>
        <taxon>Eukaryota</taxon>
        <taxon>Metazoa</taxon>
        <taxon>Ecdysozoa</taxon>
        <taxon>Arthropoda</taxon>
        <taxon>Hexapoda</taxon>
        <taxon>Insecta</taxon>
        <taxon>Pterygota</taxon>
        <taxon>Neoptera</taxon>
        <taxon>Paraneoptera</taxon>
        <taxon>Hemiptera</taxon>
        <taxon>Sternorrhyncha</taxon>
        <taxon>Aleyrodoidea</taxon>
        <taxon>Aleyrodidae</taxon>
        <taxon>Aleyrodinae</taxon>
        <taxon>Bemisia</taxon>
    </lineage>
</organism>
<dbReference type="GO" id="GO:0006520">
    <property type="term" value="P:amino acid metabolic process"/>
    <property type="evidence" value="ECO:0007669"/>
    <property type="project" value="InterPro"/>
</dbReference>
<dbReference type="AlphaFoldDB" id="A0A9P0A5F3"/>
<dbReference type="FunFam" id="3.30.70.360:FF:000005">
    <property type="entry name" value="Putative Aminoacylase-1"/>
    <property type="match status" value="1"/>
</dbReference>
<reference evidence="12" key="1">
    <citation type="submission" date="2021-12" db="EMBL/GenBank/DDBJ databases">
        <authorList>
            <person name="King R."/>
        </authorList>
    </citation>
    <scope>NUCLEOTIDE SEQUENCE</scope>
</reference>
<evidence type="ECO:0000259" key="11">
    <source>
        <dbReference type="Pfam" id="PF07687"/>
    </source>
</evidence>
<dbReference type="GO" id="GO:0046872">
    <property type="term" value="F:metal ion binding"/>
    <property type="evidence" value="ECO:0007669"/>
    <property type="project" value="UniProtKB-KW"/>
</dbReference>
<accession>A0A9P0A5F3</accession>
<proteinExistence type="inferred from homology"/>
<evidence type="ECO:0000256" key="7">
    <source>
        <dbReference type="ARBA" id="ARBA00022833"/>
    </source>
</evidence>
<evidence type="ECO:0000256" key="3">
    <source>
        <dbReference type="ARBA" id="ARBA00011913"/>
    </source>
</evidence>
<evidence type="ECO:0000256" key="6">
    <source>
        <dbReference type="ARBA" id="ARBA00022801"/>
    </source>
</evidence>
<feature type="binding site" evidence="10">
    <location>
        <position position="147"/>
    </location>
    <ligand>
        <name>Zn(2+)</name>
        <dbReference type="ChEBI" id="CHEBI:29105"/>
        <label>2</label>
    </ligand>
</feature>
<dbReference type="EMBL" id="OU963863">
    <property type="protein sequence ID" value="CAH0384433.1"/>
    <property type="molecule type" value="Genomic_DNA"/>
</dbReference>
<evidence type="ECO:0000313" key="12">
    <source>
        <dbReference type="EMBL" id="CAH0384433.1"/>
    </source>
</evidence>
<comment type="similarity">
    <text evidence="2">Belongs to the peptidase M20A family.</text>
</comment>
<comment type="subcellular location">
    <subcellularLocation>
        <location evidence="1">Cytoplasm</location>
    </subcellularLocation>
</comment>
<keyword evidence="4" id="KW-0963">Cytoplasm</keyword>
<feature type="active site" evidence="9">
    <location>
        <position position="81"/>
    </location>
</feature>
<dbReference type="PIRSF" id="PIRSF036696">
    <property type="entry name" value="ACY-1"/>
    <property type="match status" value="1"/>
</dbReference>
<feature type="binding site" evidence="10">
    <location>
        <position position="112"/>
    </location>
    <ligand>
        <name>Zn(2+)</name>
        <dbReference type="ChEBI" id="CHEBI:29105"/>
        <label>2</label>
    </ligand>
</feature>
<dbReference type="PANTHER" id="PTHR45892">
    <property type="entry name" value="AMINOACYLASE-1"/>
    <property type="match status" value="1"/>
</dbReference>
<dbReference type="FunFam" id="3.40.630.10:FF:000019">
    <property type="entry name" value="Aminoacylase 1"/>
    <property type="match status" value="1"/>
</dbReference>
<dbReference type="NCBIfam" id="TIGR01880">
    <property type="entry name" value="Ac-peptdase-euk"/>
    <property type="match status" value="1"/>
</dbReference>
<dbReference type="Proteomes" id="UP001152759">
    <property type="component" value="Chromosome 2"/>
</dbReference>
<dbReference type="PROSITE" id="PS00758">
    <property type="entry name" value="ARGE_DAPE_CPG2_1"/>
    <property type="match status" value="1"/>
</dbReference>
<dbReference type="GO" id="GO:0005737">
    <property type="term" value="C:cytoplasm"/>
    <property type="evidence" value="ECO:0007669"/>
    <property type="project" value="UniProtKB-SubCell"/>
</dbReference>
<comment type="cofactor">
    <cofactor evidence="10">
        <name>Zn(2+)</name>
        <dbReference type="ChEBI" id="CHEBI:29105"/>
    </cofactor>
    <text evidence="10">Binds 2 Zn(2+) ions per subunit.</text>
</comment>
<dbReference type="InterPro" id="IPR011650">
    <property type="entry name" value="Peptidase_M20_dimer"/>
</dbReference>
<sequence>MSCCMKSEPLAVSNFREYLRIPSVHPNINYDGCIEFLRRQAEGLNLKFKVFELKPKKPIVVISWLGTNPELPSLLLNSHMDVVPVFEEKWTHKPFAAIKDENGNIYARGAQDMKCVGIQYIETVRKYIQEGLHLKRTLHLTFVPDEEIGGVDGMGLFIKTQEFKNLNVGCALDEGMASATDEFMLYYGERSIWVFDIECPGQTGHGSLLHENTAGEKLSLALQKFLDFREKEKRRLQLNPDFTIGDVTTLNLTIINGGVQNNVVPPAFVATFDCRVAVDVDHTEFEAKLRQMASECGANLSFRQKMPKIEVTSIDPKTNPWWNIFKKECDKMNVSLKTAVFPGGTDCRYIREVGIPAFGFSPMNKTPVLLHDHDEFLNEQVFLRGIDIYYNLIKALATA</sequence>
<gene>
    <name evidence="12" type="ORF">BEMITA_LOCUS3759</name>
</gene>
<feature type="binding site" evidence="10">
    <location>
        <position position="371"/>
    </location>
    <ligand>
        <name>Zn(2+)</name>
        <dbReference type="ChEBI" id="CHEBI:29105"/>
        <label>2</label>
    </ligand>
</feature>
<evidence type="ECO:0000256" key="2">
    <source>
        <dbReference type="ARBA" id="ARBA00006247"/>
    </source>
</evidence>
<name>A0A9P0A5F3_BEMTA</name>
<dbReference type="Gene3D" id="3.40.630.10">
    <property type="entry name" value="Zn peptidases"/>
    <property type="match status" value="1"/>
</dbReference>
<feature type="binding site" evidence="10">
    <location>
        <position position="112"/>
    </location>
    <ligand>
        <name>Zn(2+)</name>
        <dbReference type="ChEBI" id="CHEBI:29105"/>
        <label>1</label>
    </ligand>
</feature>
<dbReference type="InterPro" id="IPR036264">
    <property type="entry name" value="Bact_exopeptidase_dim_dom"/>
</dbReference>
<dbReference type="InterPro" id="IPR052083">
    <property type="entry name" value="Aminoacylase-1_M20A"/>
</dbReference>
<feature type="domain" description="Peptidase M20 dimerisation" evidence="11">
    <location>
        <begin position="187"/>
        <end position="295"/>
    </location>
</feature>
<dbReference type="Pfam" id="PF07687">
    <property type="entry name" value="M20_dimer"/>
    <property type="match status" value="1"/>
</dbReference>
<dbReference type="FunFam" id="1.10.150.900:FF:000001">
    <property type="entry name" value="Aminoacylase-1, putative"/>
    <property type="match status" value="1"/>
</dbReference>
<evidence type="ECO:0000256" key="1">
    <source>
        <dbReference type="ARBA" id="ARBA00004496"/>
    </source>
</evidence>
<keyword evidence="13" id="KW-1185">Reference proteome</keyword>
<dbReference type="SUPFAM" id="SSF53187">
    <property type="entry name" value="Zn-dependent exopeptidases"/>
    <property type="match status" value="1"/>
</dbReference>
<evidence type="ECO:0000256" key="4">
    <source>
        <dbReference type="ARBA" id="ARBA00022490"/>
    </source>
</evidence>
<dbReference type="Gene3D" id="1.10.150.900">
    <property type="match status" value="1"/>
</dbReference>
<dbReference type="SUPFAM" id="SSF55031">
    <property type="entry name" value="Bacterial exopeptidase dimerisation domain"/>
    <property type="match status" value="1"/>
</dbReference>
<evidence type="ECO:0000256" key="9">
    <source>
        <dbReference type="PIRSR" id="PIRSR036696-1"/>
    </source>
</evidence>
<dbReference type="InterPro" id="IPR001261">
    <property type="entry name" value="ArgE/DapE_CS"/>
</dbReference>